<dbReference type="AlphaFoldDB" id="X6MHJ3"/>
<protein>
    <recommendedName>
        <fullName evidence="6">Ion transport domain-containing protein</fullName>
    </recommendedName>
</protein>
<gene>
    <name evidence="7" type="ORF">RFI_23899</name>
</gene>
<keyword evidence="8" id="KW-1185">Reference proteome</keyword>
<dbReference type="OrthoDB" id="10069766at2759"/>
<dbReference type="Proteomes" id="UP000023152">
    <property type="component" value="Unassembled WGS sequence"/>
</dbReference>
<dbReference type="InterPro" id="IPR027359">
    <property type="entry name" value="Volt_channel_dom_sf"/>
</dbReference>
<dbReference type="GO" id="GO:0001518">
    <property type="term" value="C:voltage-gated sodium channel complex"/>
    <property type="evidence" value="ECO:0007669"/>
    <property type="project" value="TreeGrafter"/>
</dbReference>
<comment type="caution">
    <text evidence="7">The sequence shown here is derived from an EMBL/GenBank/DDBJ whole genome shotgun (WGS) entry which is preliminary data.</text>
</comment>
<dbReference type="Pfam" id="PF00520">
    <property type="entry name" value="Ion_trans"/>
    <property type="match status" value="1"/>
</dbReference>
<dbReference type="EMBL" id="ASPP01020585">
    <property type="protein sequence ID" value="ETO13473.1"/>
    <property type="molecule type" value="Genomic_DNA"/>
</dbReference>
<accession>X6MHJ3</accession>
<dbReference type="Gene3D" id="1.20.120.350">
    <property type="entry name" value="Voltage-gated potassium channels. Chain C"/>
    <property type="match status" value="1"/>
</dbReference>
<reference evidence="7 8" key="1">
    <citation type="journal article" date="2013" name="Curr. Biol.">
        <title>The Genome of the Foraminiferan Reticulomyxa filosa.</title>
        <authorList>
            <person name="Glockner G."/>
            <person name="Hulsmann N."/>
            <person name="Schleicher M."/>
            <person name="Noegel A.A."/>
            <person name="Eichinger L."/>
            <person name="Gallinger C."/>
            <person name="Pawlowski J."/>
            <person name="Sierra R."/>
            <person name="Euteneuer U."/>
            <person name="Pillet L."/>
            <person name="Moustafa A."/>
            <person name="Platzer M."/>
            <person name="Groth M."/>
            <person name="Szafranski K."/>
            <person name="Schliwa M."/>
        </authorList>
    </citation>
    <scope>NUCLEOTIDE SEQUENCE [LARGE SCALE GENOMIC DNA]</scope>
</reference>
<evidence type="ECO:0000256" key="4">
    <source>
        <dbReference type="ARBA" id="ARBA00023136"/>
    </source>
</evidence>
<evidence type="ECO:0000256" key="3">
    <source>
        <dbReference type="ARBA" id="ARBA00022989"/>
    </source>
</evidence>
<dbReference type="GO" id="GO:0005248">
    <property type="term" value="F:voltage-gated sodium channel activity"/>
    <property type="evidence" value="ECO:0007669"/>
    <property type="project" value="TreeGrafter"/>
</dbReference>
<dbReference type="PANTHER" id="PTHR10037">
    <property type="entry name" value="VOLTAGE-GATED CATION CHANNEL CALCIUM AND SODIUM"/>
    <property type="match status" value="1"/>
</dbReference>
<keyword evidence="3 5" id="KW-1133">Transmembrane helix</keyword>
<dbReference type="InterPro" id="IPR043203">
    <property type="entry name" value="VGCC_Ca_Na"/>
</dbReference>
<feature type="domain" description="Ion transport" evidence="6">
    <location>
        <begin position="88"/>
        <end position="156"/>
    </location>
</feature>
<keyword evidence="2 5" id="KW-0812">Transmembrane</keyword>
<feature type="transmembrane region" description="Helical" evidence="5">
    <location>
        <begin position="121"/>
        <end position="139"/>
    </location>
</feature>
<name>X6MHJ3_RETFI</name>
<sequence>KKKKKLGIALFEDYLHTHTENIGVGSKYFVNVSEKERTKKAIQDEIQRRMDRVVIRLVLRDTQTKPDTYLVGKGGFIKWCHWVVSNDFFSSFILLTIFMNALSLSVTWPTMPGRLRNSMDFVNNLCTVVFIVEFILKHIGFGPTAYWTNEWNRFDGTKERKREERRGEKNKEEIFFFFFKIKIKQLANIVIHHITPFIINTDSNCISGGSWSPTLCVKQRSKAE</sequence>
<dbReference type="InterPro" id="IPR005821">
    <property type="entry name" value="Ion_trans_dom"/>
</dbReference>
<feature type="transmembrane region" description="Helical" evidence="5">
    <location>
        <begin position="88"/>
        <end position="109"/>
    </location>
</feature>
<comment type="subcellular location">
    <subcellularLocation>
        <location evidence="1">Membrane</location>
        <topology evidence="1">Multi-pass membrane protein</topology>
    </subcellularLocation>
</comment>
<evidence type="ECO:0000256" key="1">
    <source>
        <dbReference type="ARBA" id="ARBA00004141"/>
    </source>
</evidence>
<feature type="non-terminal residue" evidence="7">
    <location>
        <position position="1"/>
    </location>
</feature>
<organism evidence="7 8">
    <name type="scientific">Reticulomyxa filosa</name>
    <dbReference type="NCBI Taxonomy" id="46433"/>
    <lineage>
        <taxon>Eukaryota</taxon>
        <taxon>Sar</taxon>
        <taxon>Rhizaria</taxon>
        <taxon>Retaria</taxon>
        <taxon>Foraminifera</taxon>
        <taxon>Monothalamids</taxon>
        <taxon>Reticulomyxidae</taxon>
        <taxon>Reticulomyxa</taxon>
    </lineage>
</organism>
<dbReference type="PANTHER" id="PTHR10037:SF62">
    <property type="entry name" value="SODIUM CHANNEL PROTEIN 60E"/>
    <property type="match status" value="1"/>
</dbReference>
<evidence type="ECO:0000313" key="8">
    <source>
        <dbReference type="Proteomes" id="UP000023152"/>
    </source>
</evidence>
<evidence type="ECO:0000256" key="5">
    <source>
        <dbReference type="SAM" id="Phobius"/>
    </source>
</evidence>
<evidence type="ECO:0000313" key="7">
    <source>
        <dbReference type="EMBL" id="ETO13473.1"/>
    </source>
</evidence>
<proteinExistence type="predicted"/>
<dbReference type="SUPFAM" id="SSF81324">
    <property type="entry name" value="Voltage-gated potassium channels"/>
    <property type="match status" value="1"/>
</dbReference>
<evidence type="ECO:0000259" key="6">
    <source>
        <dbReference type="Pfam" id="PF00520"/>
    </source>
</evidence>
<evidence type="ECO:0000256" key="2">
    <source>
        <dbReference type="ARBA" id="ARBA00022692"/>
    </source>
</evidence>
<keyword evidence="4 5" id="KW-0472">Membrane</keyword>